<proteinExistence type="predicted"/>
<dbReference type="AlphaFoldDB" id="A0A0A9G1P3"/>
<reference evidence="1" key="2">
    <citation type="journal article" date="2015" name="Data Brief">
        <title>Shoot transcriptome of the giant reed, Arundo donax.</title>
        <authorList>
            <person name="Barrero R.A."/>
            <person name="Guerrero F.D."/>
            <person name="Moolhuijzen P."/>
            <person name="Goolsby J.A."/>
            <person name="Tidwell J."/>
            <person name="Bellgard S.E."/>
            <person name="Bellgard M.I."/>
        </authorList>
    </citation>
    <scope>NUCLEOTIDE SEQUENCE</scope>
    <source>
        <tissue evidence="1">Shoot tissue taken approximately 20 cm above the soil surface</tissue>
    </source>
</reference>
<name>A0A0A9G1P3_ARUDO</name>
<dbReference type="EMBL" id="GBRH01181435">
    <property type="protein sequence ID" value="JAE16461.1"/>
    <property type="molecule type" value="Transcribed_RNA"/>
</dbReference>
<protein>
    <submittedName>
        <fullName evidence="1">Uncharacterized protein</fullName>
    </submittedName>
</protein>
<accession>A0A0A9G1P3</accession>
<reference evidence="1" key="1">
    <citation type="submission" date="2014-09" db="EMBL/GenBank/DDBJ databases">
        <authorList>
            <person name="Magalhaes I.L.F."/>
            <person name="Oliveira U."/>
            <person name="Santos F.R."/>
            <person name="Vidigal T.H.D.A."/>
            <person name="Brescovit A.D."/>
            <person name="Santos A.J."/>
        </authorList>
    </citation>
    <scope>NUCLEOTIDE SEQUENCE</scope>
    <source>
        <tissue evidence="1">Shoot tissue taken approximately 20 cm above the soil surface</tissue>
    </source>
</reference>
<sequence>MGPHHLKPESWITMDTSQALCLNHVCQAHHIKRV</sequence>
<organism evidence="1">
    <name type="scientific">Arundo donax</name>
    <name type="common">Giant reed</name>
    <name type="synonym">Donax arundinaceus</name>
    <dbReference type="NCBI Taxonomy" id="35708"/>
    <lineage>
        <taxon>Eukaryota</taxon>
        <taxon>Viridiplantae</taxon>
        <taxon>Streptophyta</taxon>
        <taxon>Embryophyta</taxon>
        <taxon>Tracheophyta</taxon>
        <taxon>Spermatophyta</taxon>
        <taxon>Magnoliopsida</taxon>
        <taxon>Liliopsida</taxon>
        <taxon>Poales</taxon>
        <taxon>Poaceae</taxon>
        <taxon>PACMAD clade</taxon>
        <taxon>Arundinoideae</taxon>
        <taxon>Arundineae</taxon>
        <taxon>Arundo</taxon>
    </lineage>
</organism>
<evidence type="ECO:0000313" key="1">
    <source>
        <dbReference type="EMBL" id="JAE16461.1"/>
    </source>
</evidence>